<keyword evidence="15" id="KW-1185">Reference proteome</keyword>
<evidence type="ECO:0000259" key="13">
    <source>
        <dbReference type="Pfam" id="PF03816"/>
    </source>
</evidence>
<dbReference type="InterPro" id="IPR050922">
    <property type="entry name" value="LytR/CpsA/Psr_CW_biosynth"/>
</dbReference>
<comment type="subcellular location">
    <subcellularLocation>
        <location evidence="1">Cell membrane</location>
        <topology evidence="1">Single-pass type II membrane protein</topology>
    </subcellularLocation>
</comment>
<evidence type="ECO:0000256" key="12">
    <source>
        <dbReference type="SAM" id="Phobius"/>
    </source>
</evidence>
<protein>
    <recommendedName>
        <fullName evidence="10">Regulatory protein MsrR</fullName>
    </recommendedName>
</protein>
<feature type="region of interest" description="Disordered" evidence="11">
    <location>
        <begin position="17"/>
        <end position="51"/>
    </location>
</feature>
<evidence type="ECO:0000256" key="2">
    <source>
        <dbReference type="ARBA" id="ARBA00006068"/>
    </source>
</evidence>
<accession>A0A6P1TV85</accession>
<proteinExistence type="inferred from homology"/>
<evidence type="ECO:0000313" key="15">
    <source>
        <dbReference type="Proteomes" id="UP000464314"/>
    </source>
</evidence>
<evidence type="ECO:0000256" key="10">
    <source>
        <dbReference type="ARBA" id="ARBA00040752"/>
    </source>
</evidence>
<dbReference type="Pfam" id="PF03816">
    <property type="entry name" value="LytR_cpsA_psr"/>
    <property type="match status" value="1"/>
</dbReference>
<evidence type="ECO:0000256" key="5">
    <source>
        <dbReference type="ARBA" id="ARBA00022989"/>
    </source>
</evidence>
<feature type="transmembrane region" description="Helical" evidence="12">
    <location>
        <begin position="55"/>
        <end position="75"/>
    </location>
</feature>
<gene>
    <name evidence="14" type="ORF">Ana3638_23645</name>
</gene>
<evidence type="ECO:0000256" key="4">
    <source>
        <dbReference type="ARBA" id="ARBA00022692"/>
    </source>
</evidence>
<keyword evidence="8" id="KW-0804">Transcription</keyword>
<keyword evidence="3" id="KW-1003">Cell membrane</keyword>
<dbReference type="RefSeq" id="WP_161840220.1">
    <property type="nucleotide sequence ID" value="NZ_CP048000.1"/>
</dbReference>
<dbReference type="InterPro" id="IPR004474">
    <property type="entry name" value="LytR_CpsA_psr"/>
</dbReference>
<keyword evidence="5 12" id="KW-1133">Transmembrane helix</keyword>
<evidence type="ECO:0000313" key="14">
    <source>
        <dbReference type="EMBL" id="QHQ63398.1"/>
    </source>
</evidence>
<evidence type="ECO:0000256" key="1">
    <source>
        <dbReference type="ARBA" id="ARBA00004401"/>
    </source>
</evidence>
<feature type="compositionally biased region" description="Basic and acidic residues" evidence="11">
    <location>
        <begin position="19"/>
        <end position="30"/>
    </location>
</feature>
<dbReference type="AlphaFoldDB" id="A0A6P1TV85"/>
<evidence type="ECO:0000256" key="11">
    <source>
        <dbReference type="SAM" id="MobiDB-lite"/>
    </source>
</evidence>
<evidence type="ECO:0000256" key="7">
    <source>
        <dbReference type="ARBA" id="ARBA00023136"/>
    </source>
</evidence>
<dbReference type="NCBIfam" id="TIGR00350">
    <property type="entry name" value="lytR_cpsA_psr"/>
    <property type="match status" value="1"/>
</dbReference>
<evidence type="ECO:0000256" key="9">
    <source>
        <dbReference type="ARBA" id="ARBA00037178"/>
    </source>
</evidence>
<feature type="domain" description="Cell envelope-related transcriptional attenuator" evidence="13">
    <location>
        <begin position="138"/>
        <end position="295"/>
    </location>
</feature>
<keyword evidence="4 12" id="KW-0812">Transmembrane</keyword>
<comment type="function">
    <text evidence="9">Involved in SarA attenuation. Affects resistance to oxacillin and teicoplanin, as well as the synthesis of virulence factors.</text>
</comment>
<keyword evidence="7 12" id="KW-0472">Membrane</keyword>
<dbReference type="Gene3D" id="3.40.630.190">
    <property type="entry name" value="LCP protein"/>
    <property type="match status" value="1"/>
</dbReference>
<dbReference type="PANTHER" id="PTHR33392">
    <property type="entry name" value="POLYISOPRENYL-TEICHOIC ACID--PEPTIDOGLYCAN TEICHOIC ACID TRANSFERASE TAGU"/>
    <property type="match status" value="1"/>
</dbReference>
<sequence>MSNRYEEDLLKQQVLEIMNDEKAEKDTTEIEEREEQGWAPQPKKSPSRKKKNHKVLKMAGIMVLILLILIVLIIGTKPGRSIIYKSASTFASHNMNNEEIIKEYDAAGGAEHADGARHEDYVTNYLIFGIEEFGGARNTDSMMIASINTKDDTLKLTSLLRDSYVDIQGYKANKLNSAYARGGARLLVDTIEKNYKVQIDGYVSVDFKSFEKIVDLLGGVTIELGKEEAQYLNKTNYISQKKNRNVKKGVNHLNGNQVMGYVRVRKVKTLGGVNNDYGRIVRQQRALKAIFDSYKSPKNLFKILSVTKESLGYVTTNLTQDQIEKAMADVVENKITTLDTFRIPVDGAFDAPKKYNGITYPIVLDWDKNRVELYKFIFDDTEKEAVAALK</sequence>
<comment type="similarity">
    <text evidence="2">Belongs to the LytR/CpsA/Psr (LCP) family.</text>
</comment>
<evidence type="ECO:0000256" key="3">
    <source>
        <dbReference type="ARBA" id="ARBA00022475"/>
    </source>
</evidence>
<keyword evidence="6" id="KW-0805">Transcription regulation</keyword>
<evidence type="ECO:0000256" key="6">
    <source>
        <dbReference type="ARBA" id="ARBA00023015"/>
    </source>
</evidence>
<evidence type="ECO:0000256" key="8">
    <source>
        <dbReference type="ARBA" id="ARBA00023163"/>
    </source>
</evidence>
<name>A0A6P1TV85_9FIRM</name>
<dbReference type="Proteomes" id="UP000464314">
    <property type="component" value="Chromosome"/>
</dbReference>
<dbReference type="GO" id="GO:0005886">
    <property type="term" value="C:plasma membrane"/>
    <property type="evidence" value="ECO:0007669"/>
    <property type="project" value="UniProtKB-SubCell"/>
</dbReference>
<dbReference type="EMBL" id="CP048000">
    <property type="protein sequence ID" value="QHQ63398.1"/>
    <property type="molecule type" value="Genomic_DNA"/>
</dbReference>
<dbReference type="PANTHER" id="PTHR33392:SF8">
    <property type="entry name" value="REGULATORY PROTEIN MSRR"/>
    <property type="match status" value="1"/>
</dbReference>
<dbReference type="KEGG" id="anr:Ana3638_23645"/>
<reference evidence="14 15" key="1">
    <citation type="submission" date="2020-01" db="EMBL/GenBank/DDBJ databases">
        <title>Genome analysis of Anaerocolumna sp. CBA3638.</title>
        <authorList>
            <person name="Kim J."/>
            <person name="Roh S.W."/>
        </authorList>
    </citation>
    <scope>NUCLEOTIDE SEQUENCE [LARGE SCALE GENOMIC DNA]</scope>
    <source>
        <strain evidence="14 15">CBA3638</strain>
    </source>
</reference>
<organism evidence="14 15">
    <name type="scientific">Anaerocolumna sedimenticola</name>
    <dbReference type="NCBI Taxonomy" id="2696063"/>
    <lineage>
        <taxon>Bacteria</taxon>
        <taxon>Bacillati</taxon>
        <taxon>Bacillota</taxon>
        <taxon>Clostridia</taxon>
        <taxon>Lachnospirales</taxon>
        <taxon>Lachnospiraceae</taxon>
        <taxon>Anaerocolumna</taxon>
    </lineage>
</organism>